<protein>
    <submittedName>
        <fullName evidence="3">Histone deacetylase family protein</fullName>
    </submittedName>
</protein>
<comment type="caution">
    <text evidence="3">The sequence shown here is derived from an EMBL/GenBank/DDBJ whole genome shotgun (WGS) entry which is preliminary data.</text>
</comment>
<reference evidence="4" key="1">
    <citation type="journal article" date="2019" name="Int. J. Syst. Evol. Microbiol.">
        <title>The Global Catalogue of Microorganisms (GCM) 10K type strain sequencing project: providing services to taxonomists for standard genome sequencing and annotation.</title>
        <authorList>
            <consortium name="The Broad Institute Genomics Platform"/>
            <consortium name="The Broad Institute Genome Sequencing Center for Infectious Disease"/>
            <person name="Wu L."/>
            <person name="Ma J."/>
        </authorList>
    </citation>
    <scope>NUCLEOTIDE SEQUENCE [LARGE SCALE GENOMIC DNA]</scope>
    <source>
        <strain evidence="4">KCTC 52487</strain>
    </source>
</reference>
<comment type="similarity">
    <text evidence="1">Belongs to the histone deacetylase family.</text>
</comment>
<evidence type="ECO:0000259" key="2">
    <source>
        <dbReference type="Pfam" id="PF00850"/>
    </source>
</evidence>
<evidence type="ECO:0000313" key="4">
    <source>
        <dbReference type="Proteomes" id="UP001595379"/>
    </source>
</evidence>
<dbReference type="SUPFAM" id="SSF52768">
    <property type="entry name" value="Arginase/deacetylase"/>
    <property type="match status" value="1"/>
</dbReference>
<evidence type="ECO:0000313" key="3">
    <source>
        <dbReference type="EMBL" id="MFC2925245.1"/>
    </source>
</evidence>
<dbReference type="PANTHER" id="PTHR10625">
    <property type="entry name" value="HISTONE DEACETYLASE HDAC1-RELATED"/>
    <property type="match status" value="1"/>
</dbReference>
<accession>A0ABV6ZV10</accession>
<dbReference type="InterPro" id="IPR037138">
    <property type="entry name" value="His_deacetylse_dom_sf"/>
</dbReference>
<dbReference type="EMBL" id="JBHRSV010000001">
    <property type="protein sequence ID" value="MFC2925245.1"/>
    <property type="molecule type" value="Genomic_DNA"/>
</dbReference>
<organism evidence="3 4">
    <name type="scientific">Hyphobacterium vulgare</name>
    <dbReference type="NCBI Taxonomy" id="1736751"/>
    <lineage>
        <taxon>Bacteria</taxon>
        <taxon>Pseudomonadati</taxon>
        <taxon>Pseudomonadota</taxon>
        <taxon>Alphaproteobacteria</taxon>
        <taxon>Maricaulales</taxon>
        <taxon>Maricaulaceae</taxon>
        <taxon>Hyphobacterium</taxon>
    </lineage>
</organism>
<gene>
    <name evidence="3" type="ORF">ACFOOR_03915</name>
</gene>
<dbReference type="Pfam" id="PF00850">
    <property type="entry name" value="Hist_deacetyl"/>
    <property type="match status" value="1"/>
</dbReference>
<name>A0ABV6ZV10_9PROT</name>
<keyword evidence="4" id="KW-1185">Reference proteome</keyword>
<dbReference type="RefSeq" id="WP_343164122.1">
    <property type="nucleotide sequence ID" value="NZ_JBHRSV010000001.1"/>
</dbReference>
<dbReference type="Proteomes" id="UP001595379">
    <property type="component" value="Unassembled WGS sequence"/>
</dbReference>
<dbReference type="InterPro" id="IPR023801">
    <property type="entry name" value="His_deacetylse_dom"/>
</dbReference>
<sequence>MRTLIVTSDAGFDHRIPPAHAEQPQRLRAVMDALGEAPLDRLKRVEARAASRDDLTRVHTEDHVDRVAACEPDDDGLTGLDWDTYMTKGSWQAALHAAGSGLTAVDAVMKDEAEAVFCAVRPPGHHAERARPMGFCLFNNVAVAAMYALDVHGLDRVAIVDIDVHHGNGSQELAERESRIFFASIHQSPLYPGTGRAEETGLNGNVVNVPVPAGTTGEEWRAAIERDILPALESFDPQLVFISAGFDAHAADPLAGLTLDERDYAWAARKFAEFRGKSGAARLVCLLEGGYDLGALGRSAAVFTQALAEA</sequence>
<dbReference type="InterPro" id="IPR000286">
    <property type="entry name" value="HDACs"/>
</dbReference>
<feature type="domain" description="Histone deacetylase" evidence="2">
    <location>
        <begin position="20"/>
        <end position="307"/>
    </location>
</feature>
<dbReference type="Gene3D" id="3.40.800.20">
    <property type="entry name" value="Histone deacetylase domain"/>
    <property type="match status" value="1"/>
</dbReference>
<proteinExistence type="inferred from homology"/>
<dbReference type="PRINTS" id="PR01270">
    <property type="entry name" value="HDASUPER"/>
</dbReference>
<evidence type="ECO:0000256" key="1">
    <source>
        <dbReference type="ARBA" id="ARBA00005947"/>
    </source>
</evidence>
<dbReference type="CDD" id="cd11599">
    <property type="entry name" value="HDAC_classII_2"/>
    <property type="match status" value="1"/>
</dbReference>
<dbReference type="InterPro" id="IPR023696">
    <property type="entry name" value="Ureohydrolase_dom_sf"/>
</dbReference>
<dbReference type="PANTHER" id="PTHR10625:SF10">
    <property type="entry name" value="HISTONE DEACETYLASE HDAC1"/>
    <property type="match status" value="1"/>
</dbReference>